<dbReference type="InterPro" id="IPR036291">
    <property type="entry name" value="NAD(P)-bd_dom_sf"/>
</dbReference>
<dbReference type="PANTHER" id="PTHR43162:SF1">
    <property type="entry name" value="PRESTALK A DIFFERENTIATION PROTEIN A"/>
    <property type="match status" value="1"/>
</dbReference>
<dbReference type="InterPro" id="IPR016040">
    <property type="entry name" value="NAD(P)-bd_dom"/>
</dbReference>
<dbReference type="Proteomes" id="UP000585638">
    <property type="component" value="Unassembled WGS sequence"/>
</dbReference>
<dbReference type="SUPFAM" id="SSF51735">
    <property type="entry name" value="NAD(P)-binding Rossmann-fold domains"/>
    <property type="match status" value="1"/>
</dbReference>
<dbReference type="RefSeq" id="WP_184860927.1">
    <property type="nucleotide sequence ID" value="NZ_BAAAWY010000044.1"/>
</dbReference>
<gene>
    <name evidence="2" type="ORF">BJ998_002260</name>
</gene>
<evidence type="ECO:0000259" key="1">
    <source>
        <dbReference type="Pfam" id="PF13460"/>
    </source>
</evidence>
<sequence length="273" mass="29101">MTVLVTGARGRIARSLITRLTSAGTPVRVASSRPEPGEVRVDLRTGEGLEEALDGVDRVLLYTQPTGIDAFLKAAQGVRHVVQVSSLSVGELDPATNSIAARHKAVEDALLESGLPVTVLRPGAFATNTLRWVESIRTASTVESAYPDAEYSPIHEDDIAAVAQAVLESGSHLGEALTLTGPESLSYRQQVAILASALGRPISVVEISRERALETRPAFIPADVMETLLDTDLHCVGRPSLVTDTVEAVTGAPARDFRRWVADHRLEFGAPQG</sequence>
<dbReference type="PANTHER" id="PTHR43162">
    <property type="match status" value="1"/>
</dbReference>
<evidence type="ECO:0000313" key="3">
    <source>
        <dbReference type="Proteomes" id="UP000585638"/>
    </source>
</evidence>
<accession>A0A7W9KFV3</accession>
<name>A0A7W9KFV3_9PSEU</name>
<dbReference type="EMBL" id="JACHIR010000001">
    <property type="protein sequence ID" value="MBB5891064.1"/>
    <property type="molecule type" value="Genomic_DNA"/>
</dbReference>
<proteinExistence type="predicted"/>
<dbReference type="Gene3D" id="3.40.50.720">
    <property type="entry name" value="NAD(P)-binding Rossmann-like Domain"/>
    <property type="match status" value="1"/>
</dbReference>
<reference evidence="2 3" key="1">
    <citation type="submission" date="2020-08" db="EMBL/GenBank/DDBJ databases">
        <title>Sequencing the genomes of 1000 actinobacteria strains.</title>
        <authorList>
            <person name="Klenk H.-P."/>
        </authorList>
    </citation>
    <scope>NUCLEOTIDE SEQUENCE [LARGE SCALE GENOMIC DNA]</scope>
    <source>
        <strain evidence="2 3">DSM 43851</strain>
    </source>
</reference>
<feature type="domain" description="NAD(P)-binding" evidence="1">
    <location>
        <begin position="7"/>
        <end position="168"/>
    </location>
</feature>
<dbReference type="Pfam" id="PF13460">
    <property type="entry name" value="NAD_binding_10"/>
    <property type="match status" value="1"/>
</dbReference>
<dbReference type="AlphaFoldDB" id="A0A7W9KFV3"/>
<keyword evidence="3" id="KW-1185">Reference proteome</keyword>
<dbReference type="InterPro" id="IPR051604">
    <property type="entry name" value="Ergot_Alk_Oxidoreductase"/>
</dbReference>
<protein>
    <submittedName>
        <fullName evidence="2">Uncharacterized protein YbjT (DUF2867 family)</fullName>
    </submittedName>
</protein>
<organism evidence="2 3">
    <name type="scientific">Kutzneria kofuensis</name>
    <dbReference type="NCBI Taxonomy" id="103725"/>
    <lineage>
        <taxon>Bacteria</taxon>
        <taxon>Bacillati</taxon>
        <taxon>Actinomycetota</taxon>
        <taxon>Actinomycetes</taxon>
        <taxon>Pseudonocardiales</taxon>
        <taxon>Pseudonocardiaceae</taxon>
        <taxon>Kutzneria</taxon>
    </lineage>
</organism>
<evidence type="ECO:0000313" key="2">
    <source>
        <dbReference type="EMBL" id="MBB5891064.1"/>
    </source>
</evidence>
<comment type="caution">
    <text evidence="2">The sequence shown here is derived from an EMBL/GenBank/DDBJ whole genome shotgun (WGS) entry which is preliminary data.</text>
</comment>